<feature type="transmembrane region" description="Helical" evidence="7">
    <location>
        <begin position="27"/>
        <end position="48"/>
    </location>
</feature>
<dbReference type="NCBIfam" id="TIGR03025">
    <property type="entry name" value="EPS_sugtrans"/>
    <property type="match status" value="1"/>
</dbReference>
<dbReference type="RefSeq" id="WP_386027646.1">
    <property type="nucleotide sequence ID" value="NZ_JBHUHX010000040.1"/>
</dbReference>
<sequence length="486" mass="54929">MEGSLVQVRTFGDTRNFSARLKGRLHYWLYFVDIGVIALSAALAYALLDMASSPQSLVEYALLVAIAIAAFSFFAFNSGVYDWRQFRQHLNRPTATFGAILFAFGCLLIIGFTFKITGHFSRLWTGSWFSSVITYLLVSRLALAWYLNQPTQRALMSRQALILGAGESGQEVLDHILRFDGQGIEVVGFLDDRASRLPKSYRGVPVLGRTDRLEQLLHGKGPDLIIMALPRSAVDRIQCLIKKLSQWSVDIYIAPDKLGLIYADRPVFRLGGMSVRSLKDRPISEWSAVVKRIEDLCIAVPAVILLSPLLALIALAIRLESKGGALFVQKRYGFNNNLIPVYKFRSMYTDMTDVNAERLATKDDPRITRVGRFIRKTSIDELPQLFNVIQGDMSIVGPRPHATRAKAGDQLYQEVVDQYASRHRVKPGITGWAQCNGWRGETDTREKIEKRVEHDLYYIENWSVFLDLLTILKTLMLLIKKDVNAY</sequence>
<gene>
    <name evidence="9" type="ORF">ACFSJC_14205</name>
</gene>
<evidence type="ECO:0000259" key="8">
    <source>
        <dbReference type="Pfam" id="PF02397"/>
    </source>
</evidence>
<comment type="subcellular location">
    <subcellularLocation>
        <location evidence="1">Membrane</location>
        <topology evidence="1">Multi-pass membrane protein</topology>
    </subcellularLocation>
</comment>
<feature type="transmembrane region" description="Helical" evidence="7">
    <location>
        <begin position="128"/>
        <end position="148"/>
    </location>
</feature>
<feature type="domain" description="Bacterial sugar transferase" evidence="8">
    <location>
        <begin position="291"/>
        <end position="479"/>
    </location>
</feature>
<accession>A0ABW4YBZ3</accession>
<evidence type="ECO:0000256" key="4">
    <source>
        <dbReference type="ARBA" id="ARBA00022692"/>
    </source>
</evidence>
<dbReference type="EMBL" id="JBHUHX010000040">
    <property type="protein sequence ID" value="MFD2112999.1"/>
    <property type="molecule type" value="Genomic_DNA"/>
</dbReference>
<evidence type="ECO:0000256" key="1">
    <source>
        <dbReference type="ARBA" id="ARBA00004141"/>
    </source>
</evidence>
<keyword evidence="5 7" id="KW-1133">Transmembrane helix</keyword>
<feature type="transmembrane region" description="Helical" evidence="7">
    <location>
        <begin position="60"/>
        <end position="83"/>
    </location>
</feature>
<dbReference type="Proteomes" id="UP001597337">
    <property type="component" value="Unassembled WGS sequence"/>
</dbReference>
<dbReference type="InterPro" id="IPR017473">
    <property type="entry name" value="Undecaprenyl-P_gluc_Ptfrase"/>
</dbReference>
<comment type="caution">
    <text evidence="9">The sequence shown here is derived from an EMBL/GenBank/DDBJ whole genome shotgun (WGS) entry which is preliminary data.</text>
</comment>
<evidence type="ECO:0000256" key="2">
    <source>
        <dbReference type="ARBA" id="ARBA00006464"/>
    </source>
</evidence>
<keyword evidence="6 7" id="KW-0472">Membrane</keyword>
<dbReference type="PANTHER" id="PTHR30576:SF0">
    <property type="entry name" value="UNDECAPRENYL-PHOSPHATE N-ACETYLGALACTOSAMINYL 1-PHOSPHATE TRANSFERASE-RELATED"/>
    <property type="match status" value="1"/>
</dbReference>
<dbReference type="InterPro" id="IPR036291">
    <property type="entry name" value="NAD(P)-bd_dom_sf"/>
</dbReference>
<dbReference type="EC" id="2.7.8.31" evidence="9"/>
<dbReference type="InterPro" id="IPR003362">
    <property type="entry name" value="Bact_transf"/>
</dbReference>
<proteinExistence type="inferred from homology"/>
<comment type="similarity">
    <text evidence="2">Belongs to the bacterial sugar transferase family.</text>
</comment>
<organism evidence="9 10">
    <name type="scientific">Thiorhodococcus fuscus</name>
    <dbReference type="NCBI Taxonomy" id="527200"/>
    <lineage>
        <taxon>Bacteria</taxon>
        <taxon>Pseudomonadati</taxon>
        <taxon>Pseudomonadota</taxon>
        <taxon>Gammaproteobacteria</taxon>
        <taxon>Chromatiales</taxon>
        <taxon>Chromatiaceae</taxon>
        <taxon>Thiorhodococcus</taxon>
    </lineage>
</organism>
<protein>
    <submittedName>
        <fullName evidence="9">Undecaprenyl-phosphate glucose phosphotransferase</fullName>
        <ecNumber evidence="9">2.7.8.31</ecNumber>
    </submittedName>
</protein>
<dbReference type="Gene3D" id="3.40.50.720">
    <property type="entry name" value="NAD(P)-binding Rossmann-like Domain"/>
    <property type="match status" value="1"/>
</dbReference>
<evidence type="ECO:0000313" key="9">
    <source>
        <dbReference type="EMBL" id="MFD2112999.1"/>
    </source>
</evidence>
<evidence type="ECO:0000313" key="10">
    <source>
        <dbReference type="Proteomes" id="UP001597337"/>
    </source>
</evidence>
<name>A0ABW4YBZ3_9GAMM</name>
<dbReference type="InterPro" id="IPR017475">
    <property type="entry name" value="EPS_sugar_tfrase"/>
</dbReference>
<keyword evidence="3 9" id="KW-0808">Transferase</keyword>
<dbReference type="PANTHER" id="PTHR30576">
    <property type="entry name" value="COLANIC BIOSYNTHESIS UDP-GLUCOSE LIPID CARRIER TRANSFERASE"/>
    <property type="match status" value="1"/>
</dbReference>
<keyword evidence="4 7" id="KW-0812">Transmembrane</keyword>
<dbReference type="Pfam" id="PF13727">
    <property type="entry name" value="CoA_binding_3"/>
    <property type="match status" value="1"/>
</dbReference>
<keyword evidence="10" id="KW-1185">Reference proteome</keyword>
<feature type="transmembrane region" description="Helical" evidence="7">
    <location>
        <begin position="296"/>
        <end position="317"/>
    </location>
</feature>
<feature type="transmembrane region" description="Helical" evidence="7">
    <location>
        <begin position="95"/>
        <end position="116"/>
    </location>
</feature>
<evidence type="ECO:0000256" key="5">
    <source>
        <dbReference type="ARBA" id="ARBA00022989"/>
    </source>
</evidence>
<dbReference type="Pfam" id="PF02397">
    <property type="entry name" value="Bac_transf"/>
    <property type="match status" value="1"/>
</dbReference>
<dbReference type="GO" id="GO:0089702">
    <property type="term" value="F:undecaprenyl-phosphate glucose phosphotransferase activity"/>
    <property type="evidence" value="ECO:0007669"/>
    <property type="project" value="UniProtKB-EC"/>
</dbReference>
<reference evidence="10" key="1">
    <citation type="journal article" date="2019" name="Int. J. Syst. Evol. Microbiol.">
        <title>The Global Catalogue of Microorganisms (GCM) 10K type strain sequencing project: providing services to taxonomists for standard genome sequencing and annotation.</title>
        <authorList>
            <consortium name="The Broad Institute Genomics Platform"/>
            <consortium name="The Broad Institute Genome Sequencing Center for Infectious Disease"/>
            <person name="Wu L."/>
            <person name="Ma J."/>
        </authorList>
    </citation>
    <scope>NUCLEOTIDE SEQUENCE [LARGE SCALE GENOMIC DNA]</scope>
    <source>
        <strain evidence="10">KACC 12597</strain>
    </source>
</reference>
<dbReference type="NCBIfam" id="TIGR03023">
    <property type="entry name" value="WcaJ_sugtrans"/>
    <property type="match status" value="1"/>
</dbReference>
<dbReference type="SUPFAM" id="SSF51735">
    <property type="entry name" value="NAD(P)-binding Rossmann-fold domains"/>
    <property type="match status" value="1"/>
</dbReference>
<evidence type="ECO:0000256" key="3">
    <source>
        <dbReference type="ARBA" id="ARBA00022679"/>
    </source>
</evidence>
<evidence type="ECO:0000256" key="6">
    <source>
        <dbReference type="ARBA" id="ARBA00023136"/>
    </source>
</evidence>
<evidence type="ECO:0000256" key="7">
    <source>
        <dbReference type="SAM" id="Phobius"/>
    </source>
</evidence>